<evidence type="ECO:0000259" key="1">
    <source>
        <dbReference type="Pfam" id="PF01370"/>
    </source>
</evidence>
<protein>
    <submittedName>
        <fullName evidence="2">Nucleoside-diphosphate-sugar epimerase</fullName>
    </submittedName>
</protein>
<dbReference type="SUPFAM" id="SSF51735">
    <property type="entry name" value="NAD(P)-binding Rossmann-fold domains"/>
    <property type="match status" value="1"/>
</dbReference>
<dbReference type="GO" id="GO:0004029">
    <property type="term" value="F:aldehyde dehydrogenase (NAD+) activity"/>
    <property type="evidence" value="ECO:0007669"/>
    <property type="project" value="TreeGrafter"/>
</dbReference>
<dbReference type="Proteomes" id="UP000197215">
    <property type="component" value="Unassembled WGS sequence"/>
</dbReference>
<dbReference type="OrthoDB" id="9808276at2"/>
<dbReference type="InterPro" id="IPR036291">
    <property type="entry name" value="NAD(P)-bd_dom_sf"/>
</dbReference>
<dbReference type="CDD" id="cd05266">
    <property type="entry name" value="SDR_a4"/>
    <property type="match status" value="1"/>
</dbReference>
<evidence type="ECO:0000313" key="3">
    <source>
        <dbReference type="Proteomes" id="UP000197215"/>
    </source>
</evidence>
<feature type="domain" description="NAD-dependent epimerase/dehydratase" evidence="1">
    <location>
        <begin position="9"/>
        <end position="217"/>
    </location>
</feature>
<proteinExistence type="predicted"/>
<dbReference type="EMBL" id="FYEX01000001">
    <property type="protein sequence ID" value="SNC65152.1"/>
    <property type="molecule type" value="Genomic_DNA"/>
</dbReference>
<dbReference type="InterPro" id="IPR001509">
    <property type="entry name" value="Epimerase_deHydtase"/>
</dbReference>
<reference evidence="2 3" key="1">
    <citation type="submission" date="2017-06" db="EMBL/GenBank/DDBJ databases">
        <authorList>
            <person name="Kim H.J."/>
            <person name="Triplett B.A."/>
        </authorList>
    </citation>
    <scope>NUCLEOTIDE SEQUENCE [LARGE SCALE GENOMIC DNA]</scope>
    <source>
        <strain evidence="2 3">MWH-VicM1</strain>
    </source>
</reference>
<dbReference type="AlphaFoldDB" id="A0A212TGK6"/>
<dbReference type="PANTHER" id="PTHR48079:SF6">
    <property type="entry name" value="NAD(P)-BINDING DOMAIN-CONTAINING PROTEIN-RELATED"/>
    <property type="match status" value="1"/>
</dbReference>
<keyword evidence="3" id="KW-1185">Reference proteome</keyword>
<sequence length="294" mass="32875">MQRIGKPRILIVGCGDVGMRLLPLLVEKYRVFALTSSQDRMLTLRQAGVTPILGDLDQAHTLWRLPHLAAQVVHLAPPPSQGSTDTRTHNLLRILAQGSGFIRQLVYISTTGVYGDCQGATIDETRQVNPKSARALRRVSAEAQIRAWAVTHQVQAQILRVPGIYAGDRLPLDRIARQLPALVKNDDVFTNHIHADDLAKLIIYVLSRGKAQRVINACDDSDMLMGDYFDLVADAFNLPKPPRVTKQELPNLVEPMTLSFMSESRRIKNHRLSELRFQLTYPTVADFLKTTKAT</sequence>
<accession>A0A212TGK6</accession>
<dbReference type="GO" id="GO:0005737">
    <property type="term" value="C:cytoplasm"/>
    <property type="evidence" value="ECO:0007669"/>
    <property type="project" value="TreeGrafter"/>
</dbReference>
<name>A0A212TGK6_9BURK</name>
<dbReference type="RefSeq" id="WP_088813102.1">
    <property type="nucleotide sequence ID" value="NZ_FYEX01000001.1"/>
</dbReference>
<gene>
    <name evidence="2" type="ORF">SAMN06295916_1237</name>
</gene>
<dbReference type="PANTHER" id="PTHR48079">
    <property type="entry name" value="PROTEIN YEEZ"/>
    <property type="match status" value="1"/>
</dbReference>
<dbReference type="Gene3D" id="3.40.50.720">
    <property type="entry name" value="NAD(P)-binding Rossmann-like Domain"/>
    <property type="match status" value="1"/>
</dbReference>
<dbReference type="InterPro" id="IPR051783">
    <property type="entry name" value="NAD(P)-dependent_oxidoreduct"/>
</dbReference>
<dbReference type="Pfam" id="PF01370">
    <property type="entry name" value="Epimerase"/>
    <property type="match status" value="1"/>
</dbReference>
<evidence type="ECO:0000313" key="2">
    <source>
        <dbReference type="EMBL" id="SNC65152.1"/>
    </source>
</evidence>
<organism evidence="2 3">
    <name type="scientific">Polynucleobacter victoriensis</name>
    <dbReference type="NCBI Taxonomy" id="2049319"/>
    <lineage>
        <taxon>Bacteria</taxon>
        <taxon>Pseudomonadati</taxon>
        <taxon>Pseudomonadota</taxon>
        <taxon>Betaproteobacteria</taxon>
        <taxon>Burkholderiales</taxon>
        <taxon>Burkholderiaceae</taxon>
        <taxon>Polynucleobacter</taxon>
    </lineage>
</organism>